<dbReference type="Pfam" id="PF17802">
    <property type="entry name" value="SpaA"/>
    <property type="match status" value="1"/>
</dbReference>
<dbReference type="InterPro" id="IPR013783">
    <property type="entry name" value="Ig-like_fold"/>
</dbReference>
<dbReference type="InterPro" id="IPR041033">
    <property type="entry name" value="SpaA_PFL_dom_1"/>
</dbReference>
<dbReference type="KEGG" id="aob:I6H46_01415"/>
<keyword evidence="3" id="KW-0732">Signal</keyword>
<evidence type="ECO:0000313" key="6">
    <source>
        <dbReference type="Proteomes" id="UP000595871"/>
    </source>
</evidence>
<name>A0A7T7UU80_9FIRM</name>
<organism evidence="5 6">
    <name type="scientific">Anaerococcus obesiensis</name>
    <dbReference type="NCBI Taxonomy" id="1287640"/>
    <lineage>
        <taxon>Bacteria</taxon>
        <taxon>Bacillati</taxon>
        <taxon>Bacillota</taxon>
        <taxon>Tissierellia</taxon>
        <taxon>Tissierellales</taxon>
        <taxon>Peptoniphilaceae</taxon>
        <taxon>Anaerococcus</taxon>
    </lineage>
</organism>
<protein>
    <recommendedName>
        <fullName evidence="4">SpaA-like prealbumin fold domain-containing protein</fullName>
    </recommendedName>
</protein>
<keyword evidence="2" id="KW-0964">Secreted</keyword>
<evidence type="ECO:0000256" key="3">
    <source>
        <dbReference type="ARBA" id="ARBA00022729"/>
    </source>
</evidence>
<evidence type="ECO:0000256" key="1">
    <source>
        <dbReference type="ARBA" id="ARBA00007257"/>
    </source>
</evidence>
<dbReference type="Gene3D" id="2.60.40.10">
    <property type="entry name" value="Immunoglobulins"/>
    <property type="match status" value="1"/>
</dbReference>
<dbReference type="PANTHER" id="PTHR36108:SF13">
    <property type="entry name" value="COLOSSIN-B-RELATED"/>
    <property type="match status" value="1"/>
</dbReference>
<accession>A0A7T7UU80</accession>
<gene>
    <name evidence="5" type="ORF">I6H46_01415</name>
</gene>
<dbReference type="AlphaFoldDB" id="A0A7T7UU80"/>
<reference evidence="5 6" key="1">
    <citation type="submission" date="2020-12" db="EMBL/GenBank/DDBJ databases">
        <title>FDA dAtabase for Regulatory Grade micrObial Sequences (FDA-ARGOS): Supporting development and validation of Infectious Disease Dx tests.</title>
        <authorList>
            <person name="Sproer C."/>
            <person name="Gronow S."/>
            <person name="Severitt S."/>
            <person name="Schroder I."/>
            <person name="Tallon L."/>
            <person name="Sadzewicz L."/>
            <person name="Zhao X."/>
            <person name="Boylan J."/>
            <person name="Ott S."/>
            <person name="Bowen H."/>
            <person name="Vavikolanu K."/>
            <person name="Mehta A."/>
            <person name="Aluvathingal J."/>
            <person name="Nadendla S."/>
            <person name="Lowell S."/>
            <person name="Myers T."/>
            <person name="Yan Y."/>
            <person name="Sichtig H."/>
        </authorList>
    </citation>
    <scope>NUCLEOTIDE SEQUENCE [LARGE SCALE GENOMIC DNA]</scope>
    <source>
        <strain evidence="5 6">FDAARGOS_989</strain>
    </source>
</reference>
<comment type="similarity">
    <text evidence="1">Belongs to the serine-aspartate repeat-containing protein (SDr) family.</text>
</comment>
<dbReference type="EMBL" id="CP067016">
    <property type="protein sequence ID" value="QQN56315.1"/>
    <property type="molecule type" value="Genomic_DNA"/>
</dbReference>
<dbReference type="Proteomes" id="UP000595871">
    <property type="component" value="Chromosome"/>
</dbReference>
<dbReference type="SUPFAM" id="SSF49478">
    <property type="entry name" value="Cna protein B-type domain"/>
    <property type="match status" value="1"/>
</dbReference>
<evidence type="ECO:0000259" key="4">
    <source>
        <dbReference type="Pfam" id="PF17802"/>
    </source>
</evidence>
<evidence type="ECO:0000256" key="2">
    <source>
        <dbReference type="ARBA" id="ARBA00022525"/>
    </source>
</evidence>
<sequence>MENYPADGPPAYELDNMQIYKVYPYKDYYNGTHGNPKDIVNTKFKYMPLSYGVRPEKNPEIYNLVYSRDDFTSSFQDRQSNLAVRYNKDNIKSSGTINQYNHARHPLEIDVPAISNADEGYVIMQTFKVTDFEKYKQRWRLYYMSDGNRQTASYQKGNYNSAAASQSGKEIPKTYVQIVKLPNFPYTAGKFKIKKTDQSTGKDLRGAVFTLTSKNGNTINRSTDNEGIVNFTELAPGTYTLIESKAPEGYKKLETKWQVIVNDDGNVRITENSITGVGGRYEGKDLTIPVSNKPAGTKFRVYKKIMTARLFQEQNLQ</sequence>
<evidence type="ECO:0000313" key="5">
    <source>
        <dbReference type="EMBL" id="QQN56315.1"/>
    </source>
</evidence>
<proteinExistence type="inferred from homology"/>
<dbReference type="PANTHER" id="PTHR36108">
    <property type="entry name" value="COLOSSIN-B-RELATED"/>
    <property type="match status" value="1"/>
</dbReference>
<feature type="domain" description="SpaA-like prealbumin fold" evidence="4">
    <location>
        <begin position="189"/>
        <end position="270"/>
    </location>
</feature>
<keyword evidence="6" id="KW-1185">Reference proteome</keyword>
<dbReference type="RefSeq" id="WP_200225999.1">
    <property type="nucleotide sequence ID" value="NZ_CP067016.1"/>
</dbReference>